<organism evidence="2">
    <name type="scientific">marine metagenome</name>
    <dbReference type="NCBI Taxonomy" id="408172"/>
    <lineage>
        <taxon>unclassified sequences</taxon>
        <taxon>metagenomes</taxon>
        <taxon>ecological metagenomes</taxon>
    </lineage>
</organism>
<gene>
    <name evidence="2" type="ORF">METZ01_LOCUS11030</name>
</gene>
<dbReference type="PROSITE" id="PS51704">
    <property type="entry name" value="GP_PDE"/>
    <property type="match status" value="1"/>
</dbReference>
<accession>A0A381NU75</accession>
<protein>
    <recommendedName>
        <fullName evidence="1">GP-PDE domain-containing protein</fullName>
    </recommendedName>
</protein>
<sequence>MELPTWLETRLMQVCDLVFAVIPQQTPTLEKLGQCKIISHRGQHDNQEIFENTLTAFDHALETDGIWGIELDFRWTKDLYPVVSHDPDLMRLYGSNTRISETKLEDLNRICPHIPTLEEVLQRYGGKLHLMVEAKEEYYPQPEKQNRILKELFSQLKPQKDFHLLCLIPEMLKLVTFTENSAKILVAVFNEKILSNISLNENYAGLGGHYLLLHRKLVKQHLDCGQNIGVGYPRSKNNLFREINRGVEWIFCNDAVGLSSILQAELKKAQSLVVEGSVN</sequence>
<dbReference type="GO" id="GO:0008081">
    <property type="term" value="F:phosphoric diester hydrolase activity"/>
    <property type="evidence" value="ECO:0007669"/>
    <property type="project" value="InterPro"/>
</dbReference>
<evidence type="ECO:0000259" key="1">
    <source>
        <dbReference type="PROSITE" id="PS51704"/>
    </source>
</evidence>
<feature type="domain" description="GP-PDE" evidence="1">
    <location>
        <begin position="35"/>
        <end position="268"/>
    </location>
</feature>
<dbReference type="InterPro" id="IPR017946">
    <property type="entry name" value="PLC-like_Pdiesterase_TIM-brl"/>
</dbReference>
<dbReference type="SUPFAM" id="SSF51695">
    <property type="entry name" value="PLC-like phosphodiesterases"/>
    <property type="match status" value="1"/>
</dbReference>
<dbReference type="Pfam" id="PF03009">
    <property type="entry name" value="GDPD"/>
    <property type="match status" value="1"/>
</dbReference>
<dbReference type="PANTHER" id="PTHR46211:SF14">
    <property type="entry name" value="GLYCEROPHOSPHODIESTER PHOSPHODIESTERASE"/>
    <property type="match status" value="1"/>
</dbReference>
<dbReference type="AlphaFoldDB" id="A0A381NU75"/>
<evidence type="ECO:0000313" key="2">
    <source>
        <dbReference type="EMBL" id="SUZ58176.1"/>
    </source>
</evidence>
<dbReference type="Gene3D" id="3.20.20.190">
    <property type="entry name" value="Phosphatidylinositol (PI) phosphodiesterase"/>
    <property type="match status" value="1"/>
</dbReference>
<name>A0A381NU75_9ZZZZ</name>
<dbReference type="GO" id="GO:0006629">
    <property type="term" value="P:lipid metabolic process"/>
    <property type="evidence" value="ECO:0007669"/>
    <property type="project" value="InterPro"/>
</dbReference>
<reference evidence="2" key="1">
    <citation type="submission" date="2018-05" db="EMBL/GenBank/DDBJ databases">
        <authorList>
            <person name="Lanie J.A."/>
            <person name="Ng W.-L."/>
            <person name="Kazmierczak K.M."/>
            <person name="Andrzejewski T.M."/>
            <person name="Davidsen T.M."/>
            <person name="Wayne K.J."/>
            <person name="Tettelin H."/>
            <person name="Glass J.I."/>
            <person name="Rusch D."/>
            <person name="Podicherti R."/>
            <person name="Tsui H.-C.T."/>
            <person name="Winkler M.E."/>
        </authorList>
    </citation>
    <scope>NUCLEOTIDE SEQUENCE</scope>
</reference>
<proteinExistence type="predicted"/>
<dbReference type="EMBL" id="UINC01000601">
    <property type="protein sequence ID" value="SUZ58176.1"/>
    <property type="molecule type" value="Genomic_DNA"/>
</dbReference>
<dbReference type="InterPro" id="IPR030395">
    <property type="entry name" value="GP_PDE_dom"/>
</dbReference>
<dbReference type="PANTHER" id="PTHR46211">
    <property type="entry name" value="GLYCEROPHOSPHORYL DIESTER PHOSPHODIESTERASE"/>
    <property type="match status" value="1"/>
</dbReference>